<evidence type="ECO:0000313" key="2">
    <source>
        <dbReference type="Proteomes" id="UP001595191"/>
    </source>
</evidence>
<evidence type="ECO:0000313" key="1">
    <source>
        <dbReference type="EMBL" id="MFH6602015.1"/>
    </source>
</evidence>
<dbReference type="EC" id="2.3.1.-" evidence="1"/>
<accession>A0ACC7LFT9</accession>
<gene>
    <name evidence="1" type="ORF">ACEZ3G_00890</name>
</gene>
<reference evidence="1" key="1">
    <citation type="submission" date="2024-09" db="EMBL/GenBank/DDBJ databases">
        <authorList>
            <person name="Liu J."/>
        </authorList>
    </citation>
    <scope>NUCLEOTIDE SEQUENCE</scope>
    <source>
        <strain evidence="1">NBU2967</strain>
    </source>
</reference>
<name>A0ACC7LFT9_9FLAO</name>
<organism evidence="1 2">
    <name type="scientific">Meishania litoralis</name>
    <dbReference type="NCBI Taxonomy" id="3434685"/>
    <lineage>
        <taxon>Bacteria</taxon>
        <taxon>Pseudomonadati</taxon>
        <taxon>Bacteroidota</taxon>
        <taxon>Flavobacteriia</taxon>
        <taxon>Flavobacteriales</taxon>
        <taxon>Flavobacteriaceae</taxon>
        <taxon>Meishania</taxon>
    </lineage>
</organism>
<keyword evidence="1" id="KW-0012">Acyltransferase</keyword>
<dbReference type="EMBL" id="JBHFPV010000001">
    <property type="protein sequence ID" value="MFH6602015.1"/>
    <property type="molecule type" value="Genomic_DNA"/>
</dbReference>
<comment type="caution">
    <text evidence="1">The sequence shown here is derived from an EMBL/GenBank/DDBJ whole genome shotgun (WGS) entry which is preliminary data.</text>
</comment>
<keyword evidence="2" id="KW-1185">Reference proteome</keyword>
<proteinExistence type="predicted"/>
<protein>
    <submittedName>
        <fullName evidence="1">Lysophospholipid acyltransferase family protein</fullName>
        <ecNumber evidence="1">2.3.1.-</ecNumber>
    </submittedName>
</protein>
<sequence length="347" mass="39683">MKKLGYNLVKIWIRTSLHLFFGKIKVSGLGHVPKDRPVLFLPNHQSALLDVLLIAVDCNRKPYFLTRSDIFKSKVLIAVFDFFQMIPIYRIRDGRDSLKNNNVIFERCAELLGQGEAILMFPEANHNLRRRVRPLSKGFTRILFAALEKHPDLDIRLVPVGLNYRNAEIFSDRVAIYFGENIALQDILLENDIPGSTQKIKDTVTTALKGLTTHIEDDSDYENIISWLDAQGVDYLNPQEVNSTISTYGGNDLRSKNGSKPTYVRNILKGVFVLFNFPVVLSWRLLVKPKVWEPEFMGTLRFAFALVIYPIYYIGMFILLTAISNAVLALAVVTSLFFFNWIYTRIG</sequence>
<keyword evidence="1" id="KW-0808">Transferase</keyword>
<dbReference type="Proteomes" id="UP001595191">
    <property type="component" value="Unassembled WGS sequence"/>
</dbReference>